<comment type="caution">
    <text evidence="2">The sequence shown here is derived from an EMBL/GenBank/DDBJ whole genome shotgun (WGS) entry which is preliminary data.</text>
</comment>
<gene>
    <name evidence="2" type="ORF">MYCIT1_LOCUS7993</name>
</gene>
<sequence length="105" mass="11798">MHLLPSGFFQIIPYILSNDCAKSESNRASAKNCSALPAHQMRCSQAHLCNSKPPVGHFRPGKDEQYIIKYLNRIRYTLCYSGLAMDVSKGDQPKRDNSSSAHQTR</sequence>
<evidence type="ECO:0000313" key="2">
    <source>
        <dbReference type="EMBL" id="CAK5266298.1"/>
    </source>
</evidence>
<accession>A0AAD2H1C9</accession>
<dbReference type="Proteomes" id="UP001295794">
    <property type="component" value="Unassembled WGS sequence"/>
</dbReference>
<reference evidence="2" key="1">
    <citation type="submission" date="2023-11" db="EMBL/GenBank/DDBJ databases">
        <authorList>
            <person name="De Vega J J."/>
            <person name="De Vega J J."/>
        </authorList>
    </citation>
    <scope>NUCLEOTIDE SEQUENCE</scope>
</reference>
<organism evidence="2 3">
    <name type="scientific">Mycena citricolor</name>
    <dbReference type="NCBI Taxonomy" id="2018698"/>
    <lineage>
        <taxon>Eukaryota</taxon>
        <taxon>Fungi</taxon>
        <taxon>Dikarya</taxon>
        <taxon>Basidiomycota</taxon>
        <taxon>Agaricomycotina</taxon>
        <taxon>Agaricomycetes</taxon>
        <taxon>Agaricomycetidae</taxon>
        <taxon>Agaricales</taxon>
        <taxon>Marasmiineae</taxon>
        <taxon>Mycenaceae</taxon>
        <taxon>Mycena</taxon>
    </lineage>
</organism>
<feature type="region of interest" description="Disordered" evidence="1">
    <location>
        <begin position="86"/>
        <end position="105"/>
    </location>
</feature>
<feature type="compositionally biased region" description="Basic and acidic residues" evidence="1">
    <location>
        <begin position="88"/>
        <end position="97"/>
    </location>
</feature>
<dbReference type="AlphaFoldDB" id="A0AAD2H1C9"/>
<evidence type="ECO:0000256" key="1">
    <source>
        <dbReference type="SAM" id="MobiDB-lite"/>
    </source>
</evidence>
<proteinExistence type="predicted"/>
<name>A0AAD2H1C9_9AGAR</name>
<evidence type="ECO:0000313" key="3">
    <source>
        <dbReference type="Proteomes" id="UP001295794"/>
    </source>
</evidence>
<keyword evidence="3" id="KW-1185">Reference proteome</keyword>
<protein>
    <submittedName>
        <fullName evidence="2">Uncharacterized protein</fullName>
    </submittedName>
</protein>
<dbReference type="EMBL" id="CAVNYO010000109">
    <property type="protein sequence ID" value="CAK5266298.1"/>
    <property type="molecule type" value="Genomic_DNA"/>
</dbReference>